<name>A0A5B8M648_9MICO</name>
<feature type="transmembrane region" description="Helical" evidence="1">
    <location>
        <begin position="80"/>
        <end position="99"/>
    </location>
</feature>
<reference evidence="2 3" key="1">
    <citation type="submission" date="2019-07" db="EMBL/GenBank/DDBJ databases">
        <title>Full genome sequence of Humibacter sp. WJ7-1.</title>
        <authorList>
            <person name="Im W.-T."/>
        </authorList>
    </citation>
    <scope>NUCLEOTIDE SEQUENCE [LARGE SCALE GENOMIC DNA]</scope>
    <source>
        <strain evidence="2 3">WJ7-1</strain>
    </source>
</reference>
<feature type="transmembrane region" description="Helical" evidence="1">
    <location>
        <begin position="106"/>
        <end position="125"/>
    </location>
</feature>
<dbReference type="PANTHER" id="PTHR38446">
    <property type="entry name" value="BLL0914 PROTEIN"/>
    <property type="match status" value="1"/>
</dbReference>
<gene>
    <name evidence="2" type="ORF">FPZ11_13590</name>
</gene>
<proteinExistence type="predicted"/>
<dbReference type="AlphaFoldDB" id="A0A5B8M648"/>
<evidence type="ECO:0000313" key="3">
    <source>
        <dbReference type="Proteomes" id="UP000320216"/>
    </source>
</evidence>
<dbReference type="Pfam" id="PF06993">
    <property type="entry name" value="DUF1304"/>
    <property type="match status" value="1"/>
</dbReference>
<dbReference type="InterPro" id="IPR009732">
    <property type="entry name" value="DUF1304"/>
</dbReference>
<dbReference type="OrthoDB" id="9803832at2"/>
<evidence type="ECO:0000313" key="2">
    <source>
        <dbReference type="EMBL" id="QDZ15651.1"/>
    </source>
</evidence>
<keyword evidence="1" id="KW-1133">Transmembrane helix</keyword>
<protein>
    <submittedName>
        <fullName evidence="2">DUF1304 domain-containing protein</fullName>
    </submittedName>
</protein>
<dbReference type="KEGG" id="huw:FPZ11_13590"/>
<dbReference type="Proteomes" id="UP000320216">
    <property type="component" value="Chromosome"/>
</dbReference>
<dbReference type="RefSeq" id="WP_146321685.1">
    <property type="nucleotide sequence ID" value="NZ_CP042305.1"/>
</dbReference>
<evidence type="ECO:0000256" key="1">
    <source>
        <dbReference type="SAM" id="Phobius"/>
    </source>
</evidence>
<sequence>MIVIATLVAALAAVLHVLIFVMESVLWSRPSVWKRFAVPDQAAADITRPMAYNQGFYNLFLAIGAFVGIVAYGVGEHAVGLTLVFFTLTCMVLAAVVLVSTGARYIRAALIQGILPLAAIVLIFLSDPLTT</sequence>
<keyword evidence="1" id="KW-0812">Transmembrane</keyword>
<feature type="transmembrane region" description="Helical" evidence="1">
    <location>
        <begin position="6"/>
        <end position="27"/>
    </location>
</feature>
<accession>A0A5B8M648</accession>
<keyword evidence="3" id="KW-1185">Reference proteome</keyword>
<dbReference type="PANTHER" id="PTHR38446:SF1">
    <property type="entry name" value="BLL0914 PROTEIN"/>
    <property type="match status" value="1"/>
</dbReference>
<dbReference type="EMBL" id="CP042305">
    <property type="protein sequence ID" value="QDZ15651.1"/>
    <property type="molecule type" value="Genomic_DNA"/>
</dbReference>
<organism evidence="2 3">
    <name type="scientific">Humibacter ginsenosidimutans</name>
    <dbReference type="NCBI Taxonomy" id="2599293"/>
    <lineage>
        <taxon>Bacteria</taxon>
        <taxon>Bacillati</taxon>
        <taxon>Actinomycetota</taxon>
        <taxon>Actinomycetes</taxon>
        <taxon>Micrococcales</taxon>
        <taxon>Microbacteriaceae</taxon>
        <taxon>Humibacter</taxon>
    </lineage>
</organism>
<feature type="transmembrane region" description="Helical" evidence="1">
    <location>
        <begin position="56"/>
        <end position="74"/>
    </location>
</feature>
<keyword evidence="1" id="KW-0472">Membrane</keyword>